<dbReference type="Proteomes" id="UP000718564">
    <property type="component" value="Unassembled WGS sequence"/>
</dbReference>
<dbReference type="Pfam" id="PF01385">
    <property type="entry name" value="OrfB_IS605"/>
    <property type="match status" value="1"/>
</dbReference>
<dbReference type="InterPro" id="IPR010095">
    <property type="entry name" value="Cas12f1-like_TNB"/>
</dbReference>
<comment type="similarity">
    <text evidence="1">In the C-terminal section; belongs to the transposase 35 family.</text>
</comment>
<evidence type="ECO:0000256" key="2">
    <source>
        <dbReference type="ARBA" id="ARBA00011044"/>
    </source>
</evidence>
<dbReference type="RefSeq" id="WP_169156322.1">
    <property type="nucleotide sequence ID" value="NZ_CAWPJE010000129.1"/>
</dbReference>
<reference evidence="11 12" key="1">
    <citation type="submission" date="2018-06" db="EMBL/GenBank/DDBJ databases">
        <title>Comparative genomics of Brasilonema spp. strains.</title>
        <authorList>
            <person name="Alvarenga D.O."/>
            <person name="Fiore M.F."/>
            <person name="Varani A.M."/>
        </authorList>
    </citation>
    <scope>NUCLEOTIDE SEQUENCE [LARGE SCALE GENOMIC DNA]</scope>
    <source>
        <strain evidence="11 12">SPC951</strain>
    </source>
</reference>
<proteinExistence type="inferred from homology"/>
<evidence type="ECO:0000259" key="8">
    <source>
        <dbReference type="Pfam" id="PF01385"/>
    </source>
</evidence>
<keyword evidence="4" id="KW-0479">Metal-binding</keyword>
<comment type="similarity">
    <text evidence="2">In the N-terminal section; belongs to the transposase 2 family.</text>
</comment>
<dbReference type="InterPro" id="IPR001959">
    <property type="entry name" value="Transposase"/>
</dbReference>
<evidence type="ECO:0000259" key="10">
    <source>
        <dbReference type="Pfam" id="PF12323"/>
    </source>
</evidence>
<evidence type="ECO:0000313" key="11">
    <source>
        <dbReference type="EMBL" id="NMG21072.1"/>
    </source>
</evidence>
<gene>
    <name evidence="11" type="ORF">DP116_17080</name>
</gene>
<evidence type="ECO:0000256" key="3">
    <source>
        <dbReference type="ARBA" id="ARBA00022578"/>
    </source>
</evidence>
<keyword evidence="6" id="KW-0238">DNA-binding</keyword>
<dbReference type="PANTHER" id="PTHR30405:SF25">
    <property type="entry name" value="RNA-GUIDED DNA ENDONUCLEASE INSQ-RELATED"/>
    <property type="match status" value="1"/>
</dbReference>
<comment type="caution">
    <text evidence="11">The sequence shown here is derived from an EMBL/GenBank/DDBJ whole genome shotgun (WGS) entry which is preliminary data.</text>
</comment>
<feature type="domain" description="Cas12f1-like TNB" evidence="9">
    <location>
        <begin position="289"/>
        <end position="356"/>
    </location>
</feature>
<dbReference type="Pfam" id="PF07282">
    <property type="entry name" value="Cas12f1-like_TNB"/>
    <property type="match status" value="1"/>
</dbReference>
<evidence type="ECO:0000259" key="9">
    <source>
        <dbReference type="Pfam" id="PF07282"/>
    </source>
</evidence>
<evidence type="ECO:0000256" key="5">
    <source>
        <dbReference type="ARBA" id="ARBA00022833"/>
    </source>
</evidence>
<dbReference type="NCBIfam" id="NF040570">
    <property type="entry name" value="guided_TnpB"/>
    <property type="match status" value="1"/>
</dbReference>
<dbReference type="EMBL" id="QMEB01000136">
    <property type="protein sequence ID" value="NMG21072.1"/>
    <property type="molecule type" value="Genomic_DNA"/>
</dbReference>
<feature type="domain" description="Probable transposase IS891/IS1136/IS1341" evidence="8">
    <location>
        <begin position="164"/>
        <end position="275"/>
    </location>
</feature>
<name>A0ABX1P9F8_9CYAN</name>
<dbReference type="NCBIfam" id="TIGR01766">
    <property type="entry name" value="IS200/IS605 family accessory protein TnpB-like domain"/>
    <property type="match status" value="1"/>
</dbReference>
<organism evidence="11 12">
    <name type="scientific">Brasilonema bromeliae SPC951</name>
    <dbReference type="NCBI Taxonomy" id="385972"/>
    <lineage>
        <taxon>Bacteria</taxon>
        <taxon>Bacillati</taxon>
        <taxon>Cyanobacteriota</taxon>
        <taxon>Cyanophyceae</taxon>
        <taxon>Nostocales</taxon>
        <taxon>Scytonemataceae</taxon>
        <taxon>Brasilonema</taxon>
        <taxon>Bromeliae group (in: Brasilonema)</taxon>
    </lineage>
</organism>
<keyword evidence="7" id="KW-0233">DNA recombination</keyword>
<evidence type="ECO:0000256" key="1">
    <source>
        <dbReference type="ARBA" id="ARBA00008761"/>
    </source>
</evidence>
<dbReference type="Pfam" id="PF12323">
    <property type="entry name" value="HTH_OrfB_IS605"/>
    <property type="match status" value="1"/>
</dbReference>
<dbReference type="InterPro" id="IPR021027">
    <property type="entry name" value="Transposase_put_HTH"/>
</dbReference>
<feature type="domain" description="Transposase putative helix-turn-helix" evidence="10">
    <location>
        <begin position="1"/>
        <end position="44"/>
    </location>
</feature>
<accession>A0ABX1P9F8</accession>
<dbReference type="PANTHER" id="PTHR30405">
    <property type="entry name" value="TRANSPOSASE"/>
    <property type="match status" value="1"/>
</dbReference>
<evidence type="ECO:0000256" key="6">
    <source>
        <dbReference type="ARBA" id="ARBA00023125"/>
    </source>
</evidence>
<evidence type="ECO:0000313" key="12">
    <source>
        <dbReference type="Proteomes" id="UP000718564"/>
    </source>
</evidence>
<dbReference type="InterPro" id="IPR051399">
    <property type="entry name" value="RNA-guided_DNA_endo/Transpos"/>
</dbReference>
<evidence type="ECO:0000256" key="4">
    <source>
        <dbReference type="ARBA" id="ARBA00022723"/>
    </source>
</evidence>
<evidence type="ECO:0000256" key="7">
    <source>
        <dbReference type="ARBA" id="ARBA00023172"/>
    </source>
</evidence>
<keyword evidence="12" id="KW-1185">Reference proteome</keyword>
<keyword evidence="3" id="KW-0815">Transposition</keyword>
<keyword evidence="5" id="KW-0862">Zinc</keyword>
<protein>
    <submittedName>
        <fullName evidence="11">Transposase</fullName>
    </submittedName>
</protein>
<sequence length="363" mass="41332">MLLGFKTELKLNNQQRKAFAQHCGVARHAWNWGLGLTKQILDHNKANPDSKIKFPSAIDLHKWLVALVKSEHEWYYEVSKSTPQQALMALRESWKRCFNKTAGVPKFKKKGRRDSFTLEGTVKILGNNKIQVPVIGVLKTYERLPQLKPKSVTISREATRWFISFRHEVEAQATEHTDVVGVDLGVKTLATLSTGEVVPGAKSYKKYEAKLSRMQWLNRHKIIGSTKWKKAQIQIARLHRKIANIRKDTLHKLTTLLAKNHGTVVIEDLNVSGMLANHKLAKAIADMSFFEFRRQLTYKCELYGSKLVVVDRWFPSSKTCSNCGTKKETLTLSERVFECDHCGFVIDRDLNAAINLSLYVAAS</sequence>